<dbReference type="Proteomes" id="UP001302367">
    <property type="component" value="Chromosome 9"/>
</dbReference>
<feature type="active site" description="Nucleophile" evidence="4">
    <location>
        <position position="302"/>
    </location>
</feature>
<dbReference type="Proteomes" id="UP000230605">
    <property type="component" value="Chromosome 9"/>
</dbReference>
<evidence type="ECO:0000313" key="8">
    <source>
        <dbReference type="Proteomes" id="UP001302367"/>
    </source>
</evidence>
<evidence type="ECO:0000313" key="6">
    <source>
        <dbReference type="EMBL" id="WPB07754.1"/>
    </source>
</evidence>
<dbReference type="InterPro" id="IPR029044">
    <property type="entry name" value="Nucleotide-diphossugar_trans"/>
</dbReference>
<dbReference type="OrthoDB" id="439943at2759"/>
<evidence type="ECO:0000313" key="7">
    <source>
        <dbReference type="Proteomes" id="UP000230605"/>
    </source>
</evidence>
<dbReference type="GO" id="GO:0000032">
    <property type="term" value="P:cell wall mannoprotein biosynthetic process"/>
    <property type="evidence" value="ECO:0007669"/>
    <property type="project" value="TreeGrafter"/>
</dbReference>
<sequence>MLLSILGLARSQLRAWYRTASLHWGKLTGLIAFLLLLEVGLHVRHHAIERPAEALDGPFYTGCQDPVLNTTARASAVLVMLARNFEVHGAMASVRSVQEQFNDHFGYPWVFLNDVEWSDEFKENVAHAVGEGIDVRFEQIPKDMWGYPEWIDQEKARSKMHTMEQQGIQYGGSESYRHMCRFQSGFFFDHPALLRYKYYWRVEPDIRFTCALTYDPFVAMQTHKKKYGYNMALWERGQTVASLFRRLSDYKVNQGIWTTPLWVAMIDASYVPWPFRWILAWLRNRDGKGDLWNMCHFWSNFEIADMDFFRSDAYRKLFEYLDRDGGFYYERWGDAAVHSLAAAMLLEPRELHHFSDLGYIHDGLQYCTFQSTPDEKQRGFAVPPDIRGMGISKIEGRAEVGCRCSCDSSVRIVEPVCLNRIGLAMQ</sequence>
<dbReference type="AlphaFoldDB" id="A0A2G5HEX1"/>
<evidence type="ECO:0000256" key="2">
    <source>
        <dbReference type="ARBA" id="ARBA00022676"/>
    </source>
</evidence>
<dbReference type="PANTHER" id="PTHR31121">
    <property type="entry name" value="ALPHA-1,2 MANNOSYLTRANSFERASE KTR1"/>
    <property type="match status" value="1"/>
</dbReference>
<keyword evidence="2 5" id="KW-0328">Glycosyltransferase</keyword>
<dbReference type="GO" id="GO:0006487">
    <property type="term" value="P:protein N-linked glycosylation"/>
    <property type="evidence" value="ECO:0007669"/>
    <property type="project" value="TreeGrafter"/>
</dbReference>
<gene>
    <name evidence="5" type="ORF">CB0940_10906</name>
    <name evidence="6" type="ORF">RHO25_012418</name>
</gene>
<dbReference type="PIRSF" id="PIRSF018153">
    <property type="entry name" value="Glyco_trans_15"/>
    <property type="match status" value="1"/>
</dbReference>
<reference evidence="6 8" key="2">
    <citation type="submission" date="2023-09" db="EMBL/GenBank/DDBJ databases">
        <title>Complete-Gapless Cercospora beticola genome.</title>
        <authorList>
            <person name="Wyatt N.A."/>
            <person name="Spanner R.E."/>
            <person name="Bolton M.D."/>
        </authorList>
    </citation>
    <scope>NUCLEOTIDE SEQUENCE [LARGE SCALE GENOMIC DNA]</scope>
    <source>
        <strain evidence="6">Cb09-40</strain>
    </source>
</reference>
<comment type="similarity">
    <text evidence="1">Belongs to the glycosyltransferase 15 family.</text>
</comment>
<evidence type="ECO:0000256" key="3">
    <source>
        <dbReference type="ARBA" id="ARBA00022679"/>
    </source>
</evidence>
<accession>A0A2G5HEX1</accession>
<keyword evidence="3 5" id="KW-0808">Transferase</keyword>
<dbReference type="SUPFAM" id="SSF53448">
    <property type="entry name" value="Nucleotide-diphospho-sugar transferases"/>
    <property type="match status" value="1"/>
</dbReference>
<proteinExistence type="inferred from homology"/>
<keyword evidence="8" id="KW-1185">Reference proteome</keyword>
<dbReference type="InterPro" id="IPR002685">
    <property type="entry name" value="Glyco_trans_15"/>
</dbReference>
<name>A0A2G5HEX1_CERBT</name>
<dbReference type="PANTHER" id="PTHR31121:SF2">
    <property type="entry name" value="MANNOSYLTRANSFERASE KTR5-RELATED"/>
    <property type="match status" value="1"/>
</dbReference>
<dbReference type="EMBL" id="LKMD01000107">
    <property type="protein sequence ID" value="PIA90803.1"/>
    <property type="molecule type" value="Genomic_DNA"/>
</dbReference>
<dbReference type="GO" id="GO:0005794">
    <property type="term" value="C:Golgi apparatus"/>
    <property type="evidence" value="ECO:0007669"/>
    <property type="project" value="TreeGrafter"/>
</dbReference>
<dbReference type="Gene3D" id="3.90.550.10">
    <property type="entry name" value="Spore Coat Polysaccharide Biosynthesis Protein SpsA, Chain A"/>
    <property type="match status" value="1"/>
</dbReference>
<evidence type="ECO:0000256" key="1">
    <source>
        <dbReference type="ARBA" id="ARBA00007677"/>
    </source>
</evidence>
<protein>
    <submittedName>
        <fullName evidence="5">Putative mannosyltransferase</fullName>
    </submittedName>
</protein>
<dbReference type="Pfam" id="PF01793">
    <property type="entry name" value="Glyco_transf_15"/>
    <property type="match status" value="1"/>
</dbReference>
<organism evidence="5 7">
    <name type="scientific">Cercospora beticola</name>
    <name type="common">Sugarbeet leaf spot fungus</name>
    <dbReference type="NCBI Taxonomy" id="122368"/>
    <lineage>
        <taxon>Eukaryota</taxon>
        <taxon>Fungi</taxon>
        <taxon>Dikarya</taxon>
        <taxon>Ascomycota</taxon>
        <taxon>Pezizomycotina</taxon>
        <taxon>Dothideomycetes</taxon>
        <taxon>Dothideomycetidae</taxon>
        <taxon>Mycosphaerellales</taxon>
        <taxon>Mycosphaerellaceae</taxon>
        <taxon>Cercospora</taxon>
    </lineage>
</organism>
<dbReference type="EMBL" id="CP134192">
    <property type="protein sequence ID" value="WPB07754.1"/>
    <property type="molecule type" value="Genomic_DNA"/>
</dbReference>
<dbReference type="GO" id="GO:0000026">
    <property type="term" value="F:alpha-1,2-mannosyltransferase activity"/>
    <property type="evidence" value="ECO:0007669"/>
    <property type="project" value="TreeGrafter"/>
</dbReference>
<reference evidence="5 7" key="1">
    <citation type="submission" date="2015-10" db="EMBL/GenBank/DDBJ databases">
        <title>The cercosporin biosynthetic gene cluster was horizontally transferred to several fungal lineages and shown to be expanded in Cercospora beticola based on microsynteny with recipient genomes.</title>
        <authorList>
            <person name="De Jonge R."/>
            <person name="Ebert M.K."/>
            <person name="Suttle J.C."/>
            <person name="Jurick Ii W.M."/>
            <person name="Secor G.A."/>
            <person name="Thomma B.P."/>
            <person name="Van De Peer Y."/>
            <person name="Bolton M.D."/>
        </authorList>
    </citation>
    <scope>NUCLEOTIDE SEQUENCE [LARGE SCALE GENOMIC DNA]</scope>
    <source>
        <strain evidence="5 7">09-40</strain>
    </source>
</reference>
<evidence type="ECO:0000313" key="5">
    <source>
        <dbReference type="EMBL" id="PIA90803.1"/>
    </source>
</evidence>
<dbReference type="GO" id="GO:0016020">
    <property type="term" value="C:membrane"/>
    <property type="evidence" value="ECO:0007669"/>
    <property type="project" value="InterPro"/>
</dbReference>
<evidence type="ECO:0000256" key="4">
    <source>
        <dbReference type="PIRSR" id="PIRSR018153-1"/>
    </source>
</evidence>